<evidence type="ECO:0000313" key="3">
    <source>
        <dbReference type="Proteomes" id="UP000316343"/>
    </source>
</evidence>
<dbReference type="InterPro" id="IPR042266">
    <property type="entry name" value="PPPDE_sf"/>
</dbReference>
<dbReference type="OrthoDB" id="7424408at2"/>
<accession>A0A547PAE0</accession>
<name>A0A547PAE0_9SPHN</name>
<gene>
    <name evidence="2" type="ORF">FGU71_04055</name>
</gene>
<comment type="caution">
    <text evidence="2">The sequence shown here is derived from an EMBL/GenBank/DDBJ whole genome shotgun (WGS) entry which is preliminary data.</text>
</comment>
<feature type="signal peptide" evidence="1">
    <location>
        <begin position="1"/>
        <end position="22"/>
    </location>
</feature>
<dbReference type="Gene3D" id="3.90.1720.30">
    <property type="entry name" value="PPPDE domains"/>
    <property type="match status" value="1"/>
</dbReference>
<organism evidence="2 3">
    <name type="scientific">Erythrobacter insulae</name>
    <dbReference type="NCBI Taxonomy" id="2584124"/>
    <lineage>
        <taxon>Bacteria</taxon>
        <taxon>Pseudomonadati</taxon>
        <taxon>Pseudomonadota</taxon>
        <taxon>Alphaproteobacteria</taxon>
        <taxon>Sphingomonadales</taxon>
        <taxon>Erythrobacteraceae</taxon>
        <taxon>Erythrobacter/Porphyrobacter group</taxon>
        <taxon>Erythrobacter</taxon>
    </lineage>
</organism>
<evidence type="ECO:0000313" key="2">
    <source>
        <dbReference type="EMBL" id="TRD11105.1"/>
    </source>
</evidence>
<protein>
    <recommendedName>
        <fullName evidence="4">DUF4105 domain-containing protein</fullName>
    </recommendedName>
</protein>
<evidence type="ECO:0000256" key="1">
    <source>
        <dbReference type="SAM" id="SignalP"/>
    </source>
</evidence>
<proteinExistence type="predicted"/>
<dbReference type="RefSeq" id="WP_142787369.1">
    <property type="nucleotide sequence ID" value="NZ_VHJK01000001.1"/>
</dbReference>
<evidence type="ECO:0008006" key="4">
    <source>
        <dbReference type="Google" id="ProtNLM"/>
    </source>
</evidence>
<dbReference type="AlphaFoldDB" id="A0A547PAE0"/>
<dbReference type="EMBL" id="VHJK01000001">
    <property type="protein sequence ID" value="TRD11105.1"/>
    <property type="molecule type" value="Genomic_DNA"/>
</dbReference>
<reference evidence="2 3" key="1">
    <citation type="submission" date="2019-06" db="EMBL/GenBank/DDBJ databases">
        <title>Erythrobacter insulae sp. nov., isolated from a tidal flat.</title>
        <authorList>
            <person name="Yoon J.-H."/>
        </authorList>
    </citation>
    <scope>NUCLEOTIDE SEQUENCE [LARGE SCALE GENOMIC DNA]</scope>
    <source>
        <strain evidence="2 3">JBTF-M21</strain>
    </source>
</reference>
<feature type="chain" id="PRO_5022099927" description="DUF4105 domain-containing protein" evidence="1">
    <location>
        <begin position="23"/>
        <end position="175"/>
    </location>
</feature>
<keyword evidence="3" id="KW-1185">Reference proteome</keyword>
<dbReference type="Proteomes" id="UP000316343">
    <property type="component" value="Unassembled WGS sequence"/>
</dbReference>
<keyword evidence="1" id="KW-0732">Signal</keyword>
<sequence length="175" mass="19838">MPKFLIHIFALLALVWSGPAFADVQIHFHSVNGSVLFGRYPHTFFVLEGELEETGEAVSENYGFSARKVTPAILSGPVEHMVLAEKPQFIQKTNRHFTMTITDAQYRQIIKEVNAWQNAPGKYYNLESRNCIHFVGKMAEILGLKVEYPGDMLRRPKKWLNHVVGLNPSLGAKEI</sequence>